<evidence type="ECO:0000313" key="2">
    <source>
        <dbReference type="EMBL" id="KAK0435380.1"/>
    </source>
</evidence>
<feature type="region of interest" description="Disordered" evidence="1">
    <location>
        <begin position="1"/>
        <end position="60"/>
    </location>
</feature>
<proteinExistence type="predicted"/>
<feature type="compositionally biased region" description="Basic and acidic residues" evidence="1">
    <location>
        <begin position="248"/>
        <end position="272"/>
    </location>
</feature>
<dbReference type="AlphaFoldDB" id="A0AA39MJ68"/>
<feature type="compositionally biased region" description="Basic and acidic residues" evidence="1">
    <location>
        <begin position="279"/>
        <end position="301"/>
    </location>
</feature>
<sequence>MSASTQKMATRGVRTAVPEQLKKHTRQEQRDNREAKKREVDAAKALKKAEQQGKKSKATKRIAAIEDKLILEDKQNHSLRPDLDIAESLPKFSQQSIASILNQSKTTTQSPSPVPLMTNTLAAELSRSPSPIASPQFHLAPISKDDDGEELILADGNTLPQSSSLHTSESEGPTDEYGGSEGDASEVVSGKESLNAVTDMHDDDTEADHDNEPSPNSDGSEYKYSVGSDSEASGPEDDPESVPPAIDLQKEFAKFMEMRKAAKAELKKGKGEKGKKKKTPAERKDERLETRREIMAQRKEVPQMIAEVKPDSATANKRKDTGTANQERFEPQKRAKVEVGGLAKDWRSVYAQSIAMSSASSMEIPISATVKTERAGKKASSKAIEKSTPAIVLKEADVQEIDVKERGKKPARSWKNKDLPFEQFVTDLPLWQQRFVPSLIDWANCSISEPFGTTNHKDFKTTALDLWMKIFSHLPPKLADDTTRAEHPAIYSVAAAAVRTHRSDIGKEALKVVERNWESEEMRGSATEEDRSAWVKKQLNGSRFLYKFQGEQENHGAFRGRLVMETFAFHIQAMMNAPYNYGNPIAGLALAASAVKRALTIWKGGFSSIKTRGNTESNSRNNENSFKDDPWGTVANKYYKHLVGFDDEKWKEIILDSAQYLNAKKSKAQAQGSASTSVDGIVDGDDDIAMSP</sequence>
<feature type="compositionally biased region" description="Low complexity" evidence="1">
    <location>
        <begin position="668"/>
        <end position="681"/>
    </location>
</feature>
<dbReference type="EMBL" id="JAUEPT010000063">
    <property type="protein sequence ID" value="KAK0435380.1"/>
    <property type="molecule type" value="Genomic_DNA"/>
</dbReference>
<feature type="region of interest" description="Disordered" evidence="1">
    <location>
        <begin position="100"/>
        <end position="330"/>
    </location>
</feature>
<feature type="compositionally biased region" description="Polar residues" evidence="1">
    <location>
        <begin position="158"/>
        <end position="171"/>
    </location>
</feature>
<organism evidence="2 3">
    <name type="scientific">Armillaria borealis</name>
    <dbReference type="NCBI Taxonomy" id="47425"/>
    <lineage>
        <taxon>Eukaryota</taxon>
        <taxon>Fungi</taxon>
        <taxon>Dikarya</taxon>
        <taxon>Basidiomycota</taxon>
        <taxon>Agaricomycotina</taxon>
        <taxon>Agaricomycetes</taxon>
        <taxon>Agaricomycetidae</taxon>
        <taxon>Agaricales</taxon>
        <taxon>Marasmiineae</taxon>
        <taxon>Physalacriaceae</taxon>
        <taxon>Armillaria</taxon>
    </lineage>
</organism>
<feature type="compositionally biased region" description="Polar residues" evidence="1">
    <location>
        <begin position="100"/>
        <end position="133"/>
    </location>
</feature>
<evidence type="ECO:0000256" key="1">
    <source>
        <dbReference type="SAM" id="MobiDB-lite"/>
    </source>
</evidence>
<accession>A0AA39MJ68</accession>
<comment type="caution">
    <text evidence="2">The sequence shown here is derived from an EMBL/GenBank/DDBJ whole genome shotgun (WGS) entry which is preliminary data.</text>
</comment>
<protein>
    <submittedName>
        <fullName evidence="2">Uncharacterized protein</fullName>
    </submittedName>
</protein>
<keyword evidence="3" id="KW-1185">Reference proteome</keyword>
<dbReference type="Proteomes" id="UP001175226">
    <property type="component" value="Unassembled WGS sequence"/>
</dbReference>
<feature type="compositionally biased region" description="Basic and acidic residues" evidence="1">
    <location>
        <begin position="317"/>
        <end position="330"/>
    </location>
</feature>
<feature type="compositionally biased region" description="Acidic residues" evidence="1">
    <location>
        <begin position="682"/>
        <end position="692"/>
    </location>
</feature>
<reference evidence="2" key="1">
    <citation type="submission" date="2023-06" db="EMBL/GenBank/DDBJ databases">
        <authorList>
            <consortium name="Lawrence Berkeley National Laboratory"/>
            <person name="Ahrendt S."/>
            <person name="Sahu N."/>
            <person name="Indic B."/>
            <person name="Wong-Bajracharya J."/>
            <person name="Merenyi Z."/>
            <person name="Ke H.-M."/>
            <person name="Monk M."/>
            <person name="Kocsube S."/>
            <person name="Drula E."/>
            <person name="Lipzen A."/>
            <person name="Balint B."/>
            <person name="Henrissat B."/>
            <person name="Andreopoulos B."/>
            <person name="Martin F.M."/>
            <person name="Harder C.B."/>
            <person name="Rigling D."/>
            <person name="Ford K.L."/>
            <person name="Foster G.D."/>
            <person name="Pangilinan J."/>
            <person name="Papanicolaou A."/>
            <person name="Barry K."/>
            <person name="LaButti K."/>
            <person name="Viragh M."/>
            <person name="Koriabine M."/>
            <person name="Yan M."/>
            <person name="Riley R."/>
            <person name="Champramary S."/>
            <person name="Plett K.L."/>
            <person name="Tsai I.J."/>
            <person name="Slot J."/>
            <person name="Sipos G."/>
            <person name="Plett J."/>
            <person name="Nagy L.G."/>
            <person name="Grigoriev I.V."/>
        </authorList>
    </citation>
    <scope>NUCLEOTIDE SEQUENCE</scope>
    <source>
        <strain evidence="2">FPL87.14</strain>
    </source>
</reference>
<evidence type="ECO:0000313" key="3">
    <source>
        <dbReference type="Proteomes" id="UP001175226"/>
    </source>
</evidence>
<feature type="compositionally biased region" description="Basic and acidic residues" evidence="1">
    <location>
        <begin position="20"/>
        <end position="53"/>
    </location>
</feature>
<name>A0AA39MJ68_9AGAR</name>
<gene>
    <name evidence="2" type="ORF">EV421DRAFT_1908670</name>
</gene>
<feature type="region of interest" description="Disordered" evidence="1">
    <location>
        <begin position="666"/>
        <end position="692"/>
    </location>
</feature>